<dbReference type="AlphaFoldDB" id="A0AAN9JY20"/>
<evidence type="ECO:0000313" key="1">
    <source>
        <dbReference type="EMBL" id="KAK7306404.1"/>
    </source>
</evidence>
<proteinExistence type="predicted"/>
<comment type="caution">
    <text evidence="1">The sequence shown here is derived from an EMBL/GenBank/DDBJ whole genome shotgun (WGS) entry which is preliminary data.</text>
</comment>
<dbReference type="Proteomes" id="UP001367508">
    <property type="component" value="Unassembled WGS sequence"/>
</dbReference>
<organism evidence="1 2">
    <name type="scientific">Canavalia gladiata</name>
    <name type="common">Sword bean</name>
    <name type="synonym">Dolichos gladiatus</name>
    <dbReference type="NCBI Taxonomy" id="3824"/>
    <lineage>
        <taxon>Eukaryota</taxon>
        <taxon>Viridiplantae</taxon>
        <taxon>Streptophyta</taxon>
        <taxon>Embryophyta</taxon>
        <taxon>Tracheophyta</taxon>
        <taxon>Spermatophyta</taxon>
        <taxon>Magnoliopsida</taxon>
        <taxon>eudicotyledons</taxon>
        <taxon>Gunneridae</taxon>
        <taxon>Pentapetalae</taxon>
        <taxon>rosids</taxon>
        <taxon>fabids</taxon>
        <taxon>Fabales</taxon>
        <taxon>Fabaceae</taxon>
        <taxon>Papilionoideae</taxon>
        <taxon>50 kb inversion clade</taxon>
        <taxon>NPAAA clade</taxon>
        <taxon>indigoferoid/millettioid clade</taxon>
        <taxon>Phaseoleae</taxon>
        <taxon>Canavalia</taxon>
    </lineage>
</organism>
<dbReference type="EMBL" id="JAYMYQ010000011">
    <property type="protein sequence ID" value="KAK7306404.1"/>
    <property type="molecule type" value="Genomic_DNA"/>
</dbReference>
<name>A0AAN9JY20_CANGL</name>
<reference evidence="1 2" key="1">
    <citation type="submission" date="2024-01" db="EMBL/GenBank/DDBJ databases">
        <title>The genomes of 5 underutilized Papilionoideae crops provide insights into root nodulation and disease resistanc.</title>
        <authorList>
            <person name="Jiang F."/>
        </authorList>
    </citation>
    <scope>NUCLEOTIDE SEQUENCE [LARGE SCALE GENOMIC DNA]</scope>
    <source>
        <strain evidence="1">LVBAO_FW01</strain>
        <tissue evidence="1">Leaves</tissue>
    </source>
</reference>
<accession>A0AAN9JY20</accession>
<sequence length="217" mass="25235">MEGSKPRARVLTFGSVQVDLSLFSPQTNRGMLMVSIIPNFTLRPSLSIERYLRLTRTCRVLVFHWAVCWNTMQNTCQYFDNAITPYNLCMGGPQAFHGSRHILGPGHFFSDPVAILSPPQGCLEHHLWWSMRPERRWPFLAFPYFEPSHFWLAHDRGPESPTSSSFNLEFQWRFRWRISSHPFSPLLSLLCSVFRLNARSLFLSIFSNAITSSFKFQ</sequence>
<gene>
    <name evidence="1" type="ORF">VNO77_44343</name>
</gene>
<protein>
    <submittedName>
        <fullName evidence="1">Uncharacterized protein</fullName>
    </submittedName>
</protein>
<keyword evidence="2" id="KW-1185">Reference proteome</keyword>
<evidence type="ECO:0000313" key="2">
    <source>
        <dbReference type="Proteomes" id="UP001367508"/>
    </source>
</evidence>